<reference evidence="1 2" key="1">
    <citation type="submission" date="2018-11" db="EMBL/GenBank/DDBJ databases">
        <authorList>
            <consortium name="Pathogen Informatics"/>
        </authorList>
    </citation>
    <scope>NUCLEOTIDE SEQUENCE [LARGE SCALE GENOMIC DNA]</scope>
    <source>
        <strain evidence="1 2">NST_G2</strain>
    </source>
</reference>
<dbReference type="STRING" id="70667.A0A3P7DWK9"/>
<dbReference type="PANTHER" id="PTHR36696:SF1">
    <property type="entry name" value="EF-HAND DOMAIN-CONTAINING PROTEIN"/>
    <property type="match status" value="1"/>
</dbReference>
<evidence type="ECO:0000313" key="2">
    <source>
        <dbReference type="Proteomes" id="UP000275846"/>
    </source>
</evidence>
<organism evidence="1 2">
    <name type="scientific">Schistocephalus solidus</name>
    <name type="common">Tapeworm</name>
    <dbReference type="NCBI Taxonomy" id="70667"/>
    <lineage>
        <taxon>Eukaryota</taxon>
        <taxon>Metazoa</taxon>
        <taxon>Spiralia</taxon>
        <taxon>Lophotrochozoa</taxon>
        <taxon>Platyhelminthes</taxon>
        <taxon>Cestoda</taxon>
        <taxon>Eucestoda</taxon>
        <taxon>Diphyllobothriidea</taxon>
        <taxon>Diphyllobothriidae</taxon>
        <taxon>Schistocephalus</taxon>
    </lineage>
</organism>
<name>A0A3P7DWK9_SCHSO</name>
<dbReference type="PANTHER" id="PTHR36696">
    <property type="entry name" value="AGAP012002-PA"/>
    <property type="match status" value="1"/>
</dbReference>
<gene>
    <name evidence="1" type="ORF">SSLN_LOCUS5026</name>
</gene>
<dbReference type="EMBL" id="UYSU01033089">
    <property type="protein sequence ID" value="VDL91411.1"/>
    <property type="molecule type" value="Genomic_DNA"/>
</dbReference>
<dbReference type="Proteomes" id="UP000275846">
    <property type="component" value="Unassembled WGS sequence"/>
</dbReference>
<dbReference type="OrthoDB" id="10021598at2759"/>
<accession>A0A3P7DWK9</accession>
<evidence type="ECO:0000313" key="1">
    <source>
        <dbReference type="EMBL" id="VDL91411.1"/>
    </source>
</evidence>
<sequence>MHITDSGEPKLTLQQLREAIEEARRRKAEEEAKSRPLSVVAPSVSSTLDRFQPNDPSVLLAQLPIHEGNSWCDLSITCSDQLRLRAPFFFYEARFDRLSKSQADQLEHWQTTVHKNCERQRSALQRQLEKCHSFNTLLGHMRPKCWQTGLLDMSQQYAYRYKEARIVLVTYNWRTTIARLTRAAVSFYEASTITVQAYCSVELRMMKQFLGHNHHDRNSSRQPLIRYEIPFNLLDLEGMSALKPVPEACRDFIRCKWAYYKGRQITAWKWTLDSFCLITYTLPFFPSSSKGLSPMDYLKKFCILADTRIPYYQRIFTKHKDGRTHLIPSDKLLEPLKALMSGAFYQDQVDELVRILDLTDEAQALDEHEFCCVCGLAERLYYTKNLRIFGEEGLAMQQGILESADFHMFVKKMDGVKITRTLSRFLQRLGLYK</sequence>
<protein>
    <submittedName>
        <fullName evidence="1">Uncharacterized protein</fullName>
    </submittedName>
</protein>
<dbReference type="AlphaFoldDB" id="A0A3P7DWK9"/>
<proteinExistence type="predicted"/>
<keyword evidence="2" id="KW-1185">Reference proteome</keyword>